<dbReference type="Gene3D" id="3.40.640.10">
    <property type="entry name" value="Type I PLP-dependent aspartate aminotransferase-like (Major domain)"/>
    <property type="match status" value="1"/>
</dbReference>
<evidence type="ECO:0000256" key="3">
    <source>
        <dbReference type="ARBA" id="ARBA00023015"/>
    </source>
</evidence>
<comment type="similarity">
    <text evidence="1">In the C-terminal section; belongs to the class-I pyridoxal-phosphate-dependent aminotransferase family.</text>
</comment>
<dbReference type="RefSeq" id="WP_215506861.1">
    <property type="nucleotide sequence ID" value="NZ_CP076361.1"/>
</dbReference>
<keyword evidence="3" id="KW-0805">Transcription regulation</keyword>
<dbReference type="SMART" id="SM00345">
    <property type="entry name" value="HTH_GNTR"/>
    <property type="match status" value="1"/>
</dbReference>
<dbReference type="Pfam" id="PF00155">
    <property type="entry name" value="Aminotran_1_2"/>
    <property type="match status" value="1"/>
</dbReference>
<name>A0A975P7P9_9RHOB</name>
<evidence type="ECO:0000256" key="5">
    <source>
        <dbReference type="ARBA" id="ARBA00023163"/>
    </source>
</evidence>
<keyword evidence="2" id="KW-0663">Pyridoxal phosphate</keyword>
<dbReference type="CDD" id="cd07377">
    <property type="entry name" value="WHTH_GntR"/>
    <property type="match status" value="1"/>
</dbReference>
<evidence type="ECO:0000256" key="2">
    <source>
        <dbReference type="ARBA" id="ARBA00022898"/>
    </source>
</evidence>
<dbReference type="GO" id="GO:0030170">
    <property type="term" value="F:pyridoxal phosphate binding"/>
    <property type="evidence" value="ECO:0007669"/>
    <property type="project" value="InterPro"/>
</dbReference>
<sequence>MPIPVESFFIDRTSSVPLQVQLQRQIITGVTEGRLRPGDALPSSRRMAAHLGVARVTVVQAYAELAATDYLDSLPRSGHRISDRIERRIDPPAVAPGVQHFDWQRKIDGRFARSARTDRVTDWRQYRFPFVYGQVDPELVDHAAWRDCAVRALGRREFASLTADLYNEDDPELIDYIARHILPRRGIRARPAEILLTLGAQNGLWMAAEVLLGRGGRCAVEDPCYPGLREILAQTRAEVVALPVDAHGLPPEAIPAGVAAIFTTASHQCPTSSTMPLDRRRALLDCASRQGFAVIEDDYEFEMCFAGAPSPALKAMDVAGAVIYVGSFSKSVFPGLRMGYMVADPAFIAEARALRGLVMRHPPGMLQRTLAHFLSLGHYDAQMNRMRRIYAERRAVMAQAITENGLIRANGGAGGSSFWMSLEAGKDSRILAQALRAQGVLIEPGTPFFAREQDGAGFYRLAYSSIAAPLIEEGVARIRAALT</sequence>
<dbReference type="PROSITE" id="PS50949">
    <property type="entry name" value="HTH_GNTR"/>
    <property type="match status" value="1"/>
</dbReference>
<dbReference type="KEGG" id="gfu:KM031_14020"/>
<evidence type="ECO:0000313" key="7">
    <source>
        <dbReference type="EMBL" id="QWK89936.1"/>
    </source>
</evidence>
<dbReference type="AlphaFoldDB" id="A0A975P7P9"/>
<dbReference type="InterPro" id="IPR015424">
    <property type="entry name" value="PyrdxlP-dep_Trfase"/>
</dbReference>
<accession>A0A975P7P9</accession>
<evidence type="ECO:0000313" key="8">
    <source>
        <dbReference type="Proteomes" id="UP000679352"/>
    </source>
</evidence>
<keyword evidence="8" id="KW-1185">Reference proteome</keyword>
<dbReference type="InterPro" id="IPR000524">
    <property type="entry name" value="Tscrpt_reg_HTH_GntR"/>
</dbReference>
<keyword evidence="7" id="KW-0032">Aminotransferase</keyword>
<dbReference type="InterPro" id="IPR004839">
    <property type="entry name" value="Aminotransferase_I/II_large"/>
</dbReference>
<dbReference type="InterPro" id="IPR051446">
    <property type="entry name" value="HTH_trans_reg/aminotransferase"/>
</dbReference>
<dbReference type="Proteomes" id="UP000679352">
    <property type="component" value="Chromosome"/>
</dbReference>
<dbReference type="InterPro" id="IPR015421">
    <property type="entry name" value="PyrdxlP-dep_Trfase_major"/>
</dbReference>
<evidence type="ECO:0000256" key="4">
    <source>
        <dbReference type="ARBA" id="ARBA00023125"/>
    </source>
</evidence>
<evidence type="ECO:0000259" key="6">
    <source>
        <dbReference type="PROSITE" id="PS50949"/>
    </source>
</evidence>
<dbReference type="Gene3D" id="1.10.10.10">
    <property type="entry name" value="Winged helix-like DNA-binding domain superfamily/Winged helix DNA-binding domain"/>
    <property type="match status" value="1"/>
</dbReference>
<dbReference type="EMBL" id="CP076361">
    <property type="protein sequence ID" value="QWK89936.1"/>
    <property type="molecule type" value="Genomic_DNA"/>
</dbReference>
<dbReference type="PANTHER" id="PTHR46577">
    <property type="entry name" value="HTH-TYPE TRANSCRIPTIONAL REGULATORY PROTEIN GABR"/>
    <property type="match status" value="1"/>
</dbReference>
<dbReference type="InterPro" id="IPR036388">
    <property type="entry name" value="WH-like_DNA-bd_sf"/>
</dbReference>
<dbReference type="SUPFAM" id="SSF53383">
    <property type="entry name" value="PLP-dependent transferases"/>
    <property type="match status" value="1"/>
</dbReference>
<dbReference type="GO" id="GO:0008483">
    <property type="term" value="F:transaminase activity"/>
    <property type="evidence" value="ECO:0007669"/>
    <property type="project" value="UniProtKB-KW"/>
</dbReference>
<protein>
    <submittedName>
        <fullName evidence="7">PLP-dependent aminotransferase family protein</fullName>
    </submittedName>
</protein>
<dbReference type="GO" id="GO:0003700">
    <property type="term" value="F:DNA-binding transcription factor activity"/>
    <property type="evidence" value="ECO:0007669"/>
    <property type="project" value="InterPro"/>
</dbReference>
<dbReference type="Pfam" id="PF00392">
    <property type="entry name" value="GntR"/>
    <property type="match status" value="1"/>
</dbReference>
<dbReference type="SUPFAM" id="SSF46785">
    <property type="entry name" value="Winged helix' DNA-binding domain"/>
    <property type="match status" value="1"/>
</dbReference>
<keyword evidence="7" id="KW-0808">Transferase</keyword>
<feature type="domain" description="HTH gntR-type" evidence="6">
    <location>
        <begin position="16"/>
        <end position="84"/>
    </location>
</feature>
<dbReference type="PANTHER" id="PTHR46577:SF1">
    <property type="entry name" value="HTH-TYPE TRANSCRIPTIONAL REGULATORY PROTEIN GABR"/>
    <property type="match status" value="1"/>
</dbReference>
<evidence type="ECO:0000256" key="1">
    <source>
        <dbReference type="ARBA" id="ARBA00005384"/>
    </source>
</evidence>
<dbReference type="GO" id="GO:0003677">
    <property type="term" value="F:DNA binding"/>
    <property type="evidence" value="ECO:0007669"/>
    <property type="project" value="UniProtKB-KW"/>
</dbReference>
<dbReference type="CDD" id="cd00609">
    <property type="entry name" value="AAT_like"/>
    <property type="match status" value="1"/>
</dbReference>
<gene>
    <name evidence="7" type="ORF">KM031_14020</name>
</gene>
<reference evidence="7" key="1">
    <citation type="submission" date="2021-06" db="EMBL/GenBank/DDBJ databases">
        <title>Direct submission.</title>
        <authorList>
            <person name="Lee C.-S."/>
            <person name="Jin L."/>
        </authorList>
    </citation>
    <scope>NUCLEOTIDE SEQUENCE</scope>
    <source>
        <strain evidence="7">Con5</strain>
    </source>
</reference>
<keyword evidence="4" id="KW-0238">DNA-binding</keyword>
<organism evidence="7 8">
    <name type="scientific">Gemmobacter fulvus</name>
    <dbReference type="NCBI Taxonomy" id="2840474"/>
    <lineage>
        <taxon>Bacteria</taxon>
        <taxon>Pseudomonadati</taxon>
        <taxon>Pseudomonadota</taxon>
        <taxon>Alphaproteobacteria</taxon>
        <taxon>Rhodobacterales</taxon>
        <taxon>Paracoccaceae</taxon>
        <taxon>Gemmobacter</taxon>
    </lineage>
</organism>
<keyword evidence="5" id="KW-0804">Transcription</keyword>
<proteinExistence type="inferred from homology"/>
<dbReference type="InterPro" id="IPR036390">
    <property type="entry name" value="WH_DNA-bd_sf"/>
</dbReference>